<reference evidence="2" key="2">
    <citation type="journal article" date="2024" name="Antonie Van Leeuwenhoek">
        <title>Roseihalotalea indica gen. nov., sp. nov., a halophilic Bacteroidetes from mesopelagic Southwest Indian Ocean with higher carbohydrate metabolic potential.</title>
        <authorList>
            <person name="Chen B."/>
            <person name="Zhang M."/>
            <person name="Lin D."/>
            <person name="Ye J."/>
            <person name="Tang K."/>
        </authorList>
    </citation>
    <scope>NUCLEOTIDE SEQUENCE</scope>
    <source>
        <strain evidence="2">TK19036</strain>
    </source>
</reference>
<accession>A0AA49GS24</accession>
<proteinExistence type="predicted"/>
<dbReference type="AlphaFoldDB" id="A0AA49GS24"/>
<protein>
    <submittedName>
        <fullName evidence="2">Uncharacterized protein</fullName>
    </submittedName>
</protein>
<evidence type="ECO:0000256" key="1">
    <source>
        <dbReference type="SAM" id="Phobius"/>
    </source>
</evidence>
<reference evidence="2" key="1">
    <citation type="journal article" date="2023" name="Comput. Struct. Biotechnol. J.">
        <title>Discovery of a novel marine Bacteroidetes with a rich repertoire of carbohydrate-active enzymes.</title>
        <authorList>
            <person name="Chen B."/>
            <person name="Liu G."/>
            <person name="Chen Q."/>
            <person name="Wang H."/>
            <person name="Liu L."/>
            <person name="Tang K."/>
        </authorList>
    </citation>
    <scope>NUCLEOTIDE SEQUENCE</scope>
    <source>
        <strain evidence="2">TK19036</strain>
    </source>
</reference>
<gene>
    <name evidence="2" type="ORF">K4G66_09230</name>
</gene>
<keyword evidence="1" id="KW-0812">Transmembrane</keyword>
<name>A0AA49GS24_9BACT</name>
<dbReference type="EMBL" id="CP120682">
    <property type="protein sequence ID" value="WKN38884.1"/>
    <property type="molecule type" value="Genomic_DNA"/>
</dbReference>
<feature type="transmembrane region" description="Helical" evidence="1">
    <location>
        <begin position="48"/>
        <end position="69"/>
    </location>
</feature>
<feature type="transmembrane region" description="Helical" evidence="1">
    <location>
        <begin position="21"/>
        <end position="42"/>
    </location>
</feature>
<evidence type="ECO:0000313" key="2">
    <source>
        <dbReference type="EMBL" id="WKN38884.1"/>
    </source>
</evidence>
<sequence length="85" mass="10074">MKQKLTEFTDEELRQRFRQHSIRGMIISLLLLVGFLMVYFFADTSNSIVIGATVVIATASVLLAIWYHARKRQFFNEFKRRQTKF</sequence>
<organism evidence="2">
    <name type="scientific">Roseihalotalea indica</name>
    <dbReference type="NCBI Taxonomy" id="2867963"/>
    <lineage>
        <taxon>Bacteria</taxon>
        <taxon>Pseudomonadati</taxon>
        <taxon>Bacteroidota</taxon>
        <taxon>Cytophagia</taxon>
        <taxon>Cytophagales</taxon>
        <taxon>Catalimonadaceae</taxon>
        <taxon>Roseihalotalea</taxon>
    </lineage>
</organism>
<keyword evidence="1" id="KW-0472">Membrane</keyword>
<keyword evidence="1" id="KW-1133">Transmembrane helix</keyword>